<comment type="caution">
    <text evidence="2">The sequence shown here is derived from an EMBL/GenBank/DDBJ whole genome shotgun (WGS) entry which is preliminary data.</text>
</comment>
<evidence type="ECO:0000313" key="2">
    <source>
        <dbReference type="EMBL" id="PJF18532.1"/>
    </source>
</evidence>
<dbReference type="AlphaFoldDB" id="A0A2H9TLB8"/>
<keyword evidence="1" id="KW-0812">Transmembrane</keyword>
<feature type="transmembrane region" description="Helical" evidence="1">
    <location>
        <begin position="110"/>
        <end position="131"/>
    </location>
</feature>
<organism evidence="2 3">
    <name type="scientific">Paramicrosporidium saccamoebae</name>
    <dbReference type="NCBI Taxonomy" id="1246581"/>
    <lineage>
        <taxon>Eukaryota</taxon>
        <taxon>Fungi</taxon>
        <taxon>Fungi incertae sedis</taxon>
        <taxon>Cryptomycota</taxon>
        <taxon>Cryptomycota incertae sedis</taxon>
        <taxon>Paramicrosporidium</taxon>
    </lineage>
</organism>
<protein>
    <submittedName>
        <fullName evidence="2">Uncharacterized protein</fullName>
    </submittedName>
</protein>
<dbReference type="EMBL" id="MTSL01000117">
    <property type="protein sequence ID" value="PJF18532.1"/>
    <property type="molecule type" value="Genomic_DNA"/>
</dbReference>
<keyword evidence="1" id="KW-1133">Transmembrane helix</keyword>
<dbReference type="Proteomes" id="UP000240830">
    <property type="component" value="Unassembled WGS sequence"/>
</dbReference>
<accession>A0A2H9TLB8</accession>
<keyword evidence="3" id="KW-1185">Reference proteome</keyword>
<proteinExistence type="predicted"/>
<evidence type="ECO:0000256" key="1">
    <source>
        <dbReference type="SAM" id="Phobius"/>
    </source>
</evidence>
<keyword evidence="1" id="KW-0472">Membrane</keyword>
<sequence>MERELGATCTRNDTCLGSVCIQGRCRERPQEQRRARLPTNSSCGKGDLCQDGICWEGHCVQTCRAAADCPVGAFCITVSSGERICTAPKIPNLISTPPEDREGTVALSPFLVIPTAIFMVMLVVYVSYAIYADVFSTPPKPKPPVPTIEVAATPVQPTFSRVAMYVGLSPAGTTVIPEPYVDDLPRTPIEKREFSDVNYMAAPISTVQPGPELLALEPELDSQTLWDN</sequence>
<gene>
    <name evidence="2" type="ORF">PSACC_01686</name>
</gene>
<name>A0A2H9TLB8_9FUNG</name>
<reference evidence="2 3" key="1">
    <citation type="submission" date="2016-10" db="EMBL/GenBank/DDBJ databases">
        <title>The genome of Paramicrosporidium saccamoebae is the missing link in understanding Cryptomycota and Microsporidia evolution.</title>
        <authorList>
            <person name="Quandt C.A."/>
            <person name="Beaudet D."/>
            <person name="Corsaro D."/>
            <person name="Michel R."/>
            <person name="Corradi N."/>
            <person name="James T."/>
        </authorList>
    </citation>
    <scope>NUCLEOTIDE SEQUENCE [LARGE SCALE GENOMIC DNA]</scope>
    <source>
        <strain evidence="2 3">KSL3</strain>
    </source>
</reference>
<evidence type="ECO:0000313" key="3">
    <source>
        <dbReference type="Proteomes" id="UP000240830"/>
    </source>
</evidence>